<dbReference type="SUPFAM" id="SSF101498">
    <property type="entry name" value="Anti-sigma factor FlgM"/>
    <property type="match status" value="1"/>
</dbReference>
<feature type="region of interest" description="Disordered" evidence="1">
    <location>
        <begin position="1"/>
        <end position="45"/>
    </location>
</feature>
<dbReference type="EMBL" id="RDSM01000001">
    <property type="protein sequence ID" value="RXH57251.1"/>
    <property type="molecule type" value="Genomic_DNA"/>
</dbReference>
<evidence type="ECO:0000313" key="3">
    <source>
        <dbReference type="EMBL" id="RXH57251.1"/>
    </source>
</evidence>
<name>A0A4Q0T6P2_9BACT</name>
<proteinExistence type="predicted"/>
<reference evidence="3 4" key="1">
    <citation type="submission" date="2018-11" db="EMBL/GenBank/DDBJ databases">
        <authorList>
            <person name="Mardanov A.V."/>
            <person name="Ravin N.V."/>
            <person name="Dedysh S.N."/>
        </authorList>
    </citation>
    <scope>NUCLEOTIDE SEQUENCE [LARGE SCALE GENOMIC DNA]</scope>
    <source>
        <strain evidence="3 4">AF10</strain>
    </source>
</reference>
<dbReference type="Pfam" id="PF04316">
    <property type="entry name" value="FlgM"/>
    <property type="match status" value="1"/>
</dbReference>
<reference evidence="4" key="2">
    <citation type="submission" date="2019-02" db="EMBL/GenBank/DDBJ databases">
        <title>Granulicella sibirica sp. nov., a psychrotolerant acidobacterium isolated from an organic soil layer in forested tundra, West Siberia.</title>
        <authorList>
            <person name="Oshkin I.Y."/>
            <person name="Kulichevskaya I.S."/>
            <person name="Rijpstra W.I.C."/>
            <person name="Sinninghe Damste J.S."/>
            <person name="Rakitin A.L."/>
            <person name="Ravin N.V."/>
            <person name="Dedysh S.N."/>
        </authorList>
    </citation>
    <scope>NUCLEOTIDE SEQUENCE [LARGE SCALE GENOMIC DNA]</scope>
    <source>
        <strain evidence="4">AF10</strain>
    </source>
</reference>
<evidence type="ECO:0000313" key="4">
    <source>
        <dbReference type="Proteomes" id="UP000289437"/>
    </source>
</evidence>
<accession>A0A4Q0T6P2</accession>
<dbReference type="InterPro" id="IPR031316">
    <property type="entry name" value="FlgM_C"/>
</dbReference>
<organism evidence="3 4">
    <name type="scientific">Granulicella sibirica</name>
    <dbReference type="NCBI Taxonomy" id="2479048"/>
    <lineage>
        <taxon>Bacteria</taxon>
        <taxon>Pseudomonadati</taxon>
        <taxon>Acidobacteriota</taxon>
        <taxon>Terriglobia</taxon>
        <taxon>Terriglobales</taxon>
        <taxon>Acidobacteriaceae</taxon>
        <taxon>Granulicella</taxon>
    </lineage>
</organism>
<dbReference type="RefSeq" id="WP_128911447.1">
    <property type="nucleotide sequence ID" value="NZ_RDSM01000001.1"/>
</dbReference>
<dbReference type="Proteomes" id="UP000289437">
    <property type="component" value="Unassembled WGS sequence"/>
</dbReference>
<evidence type="ECO:0000259" key="2">
    <source>
        <dbReference type="Pfam" id="PF04316"/>
    </source>
</evidence>
<comment type="caution">
    <text evidence="3">The sequence shown here is derived from an EMBL/GenBank/DDBJ whole genome shotgun (WGS) entry which is preliminary data.</text>
</comment>
<dbReference type="InterPro" id="IPR035890">
    <property type="entry name" value="Anti-sigma-28_factor_FlgM_sf"/>
</dbReference>
<keyword evidence="4" id="KW-1185">Reference proteome</keyword>
<feature type="compositionally biased region" description="Polar residues" evidence="1">
    <location>
        <begin position="8"/>
        <end position="45"/>
    </location>
</feature>
<protein>
    <recommendedName>
        <fullName evidence="2">Anti-sigma-28 factor FlgM C-terminal domain-containing protein</fullName>
    </recommendedName>
</protein>
<evidence type="ECO:0000256" key="1">
    <source>
        <dbReference type="SAM" id="MobiDB-lite"/>
    </source>
</evidence>
<feature type="domain" description="Anti-sigma-28 factor FlgM C-terminal" evidence="2">
    <location>
        <begin position="39"/>
        <end position="90"/>
    </location>
</feature>
<gene>
    <name evidence="3" type="ORF">GRAN_0561</name>
</gene>
<dbReference type="AlphaFoldDB" id="A0A4Q0T6P2"/>
<sequence>MRIDLFGSATTTEAVQQTSKIGTEKAANTKNQLNQATEDKTTLSSGYSVSSLTQAALQTSPTRAQRVEDLKQEVKSAQYKLDSDKIAEALSSSDI</sequence>